<organism evidence="3 4">
    <name type="scientific">Nakamurella panacisegetis</name>
    <dbReference type="NCBI Taxonomy" id="1090615"/>
    <lineage>
        <taxon>Bacteria</taxon>
        <taxon>Bacillati</taxon>
        <taxon>Actinomycetota</taxon>
        <taxon>Actinomycetes</taxon>
        <taxon>Nakamurellales</taxon>
        <taxon>Nakamurellaceae</taxon>
        <taxon>Nakamurella</taxon>
    </lineage>
</organism>
<dbReference type="PANTHER" id="PTHR33169:SF26">
    <property type="entry name" value="CONSERVED PROTEIN"/>
    <property type="match status" value="1"/>
</dbReference>
<dbReference type="SUPFAM" id="SSF46785">
    <property type="entry name" value="Winged helix' DNA-binding domain"/>
    <property type="match status" value="1"/>
</dbReference>
<proteinExistence type="predicted"/>
<dbReference type="RefSeq" id="WP_231988444.1">
    <property type="nucleotide sequence ID" value="NZ_LT629710.1"/>
</dbReference>
<dbReference type="InterPro" id="IPR036390">
    <property type="entry name" value="WH_DNA-bd_sf"/>
</dbReference>
<sequence>MAKETSSAFQLAILGLLADSPMHGYELRQKLSTTLGSLRVFSYGSLYPTLRRLQAAGELTSDPAEVDADAVPLTSRRSRVVYRLTTAGKERLAEMLADSGPQSSSDDGFEVHLAFFSRTTAEARLRILESRRRRLEERREGLRSALSRAADRMDAYTDQLRQLGLESADREVRWLNELIADERQGKSPPV</sequence>
<protein>
    <submittedName>
        <fullName evidence="3">DNA-binding transcriptional regulator, PadR family</fullName>
    </submittedName>
</protein>
<dbReference type="STRING" id="1090615.SAMN04515671_1854"/>
<dbReference type="InterPro" id="IPR052509">
    <property type="entry name" value="Metal_resp_DNA-bind_regulator"/>
</dbReference>
<feature type="coiled-coil region" evidence="1">
    <location>
        <begin position="118"/>
        <end position="166"/>
    </location>
</feature>
<feature type="domain" description="Transcription regulator PadR N-terminal" evidence="2">
    <location>
        <begin position="13"/>
        <end position="94"/>
    </location>
</feature>
<keyword evidence="1" id="KW-0175">Coiled coil</keyword>
<keyword evidence="3" id="KW-0238">DNA-binding</keyword>
<evidence type="ECO:0000256" key="1">
    <source>
        <dbReference type="SAM" id="Coils"/>
    </source>
</evidence>
<evidence type="ECO:0000313" key="3">
    <source>
        <dbReference type="EMBL" id="SDO73108.1"/>
    </source>
</evidence>
<accession>A0A1H0LY32</accession>
<dbReference type="AlphaFoldDB" id="A0A1H0LY32"/>
<dbReference type="InterPro" id="IPR005149">
    <property type="entry name" value="Tscrpt_reg_PadR_N"/>
</dbReference>
<dbReference type="EMBL" id="LT629710">
    <property type="protein sequence ID" value="SDO73108.1"/>
    <property type="molecule type" value="Genomic_DNA"/>
</dbReference>
<reference evidence="3 4" key="1">
    <citation type="submission" date="2016-10" db="EMBL/GenBank/DDBJ databases">
        <authorList>
            <person name="de Groot N.N."/>
        </authorList>
    </citation>
    <scope>NUCLEOTIDE SEQUENCE [LARGE SCALE GENOMIC DNA]</scope>
    <source>
        <strain evidence="4">P4-7,KCTC 19426,CECT 7604</strain>
    </source>
</reference>
<keyword evidence="4" id="KW-1185">Reference proteome</keyword>
<name>A0A1H0LY32_9ACTN</name>
<dbReference type="GO" id="GO:0003677">
    <property type="term" value="F:DNA binding"/>
    <property type="evidence" value="ECO:0007669"/>
    <property type="project" value="UniProtKB-KW"/>
</dbReference>
<evidence type="ECO:0000259" key="2">
    <source>
        <dbReference type="Pfam" id="PF03551"/>
    </source>
</evidence>
<dbReference type="Gene3D" id="1.10.10.10">
    <property type="entry name" value="Winged helix-like DNA-binding domain superfamily/Winged helix DNA-binding domain"/>
    <property type="match status" value="1"/>
</dbReference>
<dbReference type="Pfam" id="PF03551">
    <property type="entry name" value="PadR"/>
    <property type="match status" value="1"/>
</dbReference>
<dbReference type="Proteomes" id="UP000198741">
    <property type="component" value="Chromosome I"/>
</dbReference>
<evidence type="ECO:0000313" key="4">
    <source>
        <dbReference type="Proteomes" id="UP000198741"/>
    </source>
</evidence>
<dbReference type="PANTHER" id="PTHR33169">
    <property type="entry name" value="PADR-FAMILY TRANSCRIPTIONAL REGULATOR"/>
    <property type="match status" value="1"/>
</dbReference>
<dbReference type="InterPro" id="IPR036388">
    <property type="entry name" value="WH-like_DNA-bd_sf"/>
</dbReference>
<gene>
    <name evidence="3" type="ORF">SAMN04515671_1854</name>
</gene>